<evidence type="ECO:0000256" key="1">
    <source>
        <dbReference type="SAM" id="Coils"/>
    </source>
</evidence>
<proteinExistence type="predicted"/>
<dbReference type="Proteomes" id="UP000237631">
    <property type="component" value="Unassembled WGS sequence"/>
</dbReference>
<evidence type="ECO:0000313" key="3">
    <source>
        <dbReference type="EMBL" id="PPJ56695.1"/>
    </source>
</evidence>
<organism evidence="3 4">
    <name type="scientific">Cercospora berteroae</name>
    <dbReference type="NCBI Taxonomy" id="357750"/>
    <lineage>
        <taxon>Eukaryota</taxon>
        <taxon>Fungi</taxon>
        <taxon>Dikarya</taxon>
        <taxon>Ascomycota</taxon>
        <taxon>Pezizomycotina</taxon>
        <taxon>Dothideomycetes</taxon>
        <taxon>Dothideomycetidae</taxon>
        <taxon>Mycosphaerellales</taxon>
        <taxon>Mycosphaerellaceae</taxon>
        <taxon>Cercospora</taxon>
    </lineage>
</organism>
<dbReference type="EMBL" id="PNEN01000514">
    <property type="protein sequence ID" value="PPJ56695.1"/>
    <property type="molecule type" value="Genomic_DNA"/>
</dbReference>
<comment type="caution">
    <text evidence="3">The sequence shown here is derived from an EMBL/GenBank/DDBJ whole genome shotgun (WGS) entry which is preliminary data.</text>
</comment>
<keyword evidence="4" id="KW-1185">Reference proteome</keyword>
<feature type="region of interest" description="Disordered" evidence="2">
    <location>
        <begin position="609"/>
        <end position="650"/>
    </location>
</feature>
<dbReference type="AlphaFoldDB" id="A0A2S6CAF5"/>
<reference evidence="4" key="1">
    <citation type="journal article" date="2017" name="bioRxiv">
        <title>Conservation of a gene cluster reveals novel cercosporin biosynthetic mechanisms and extends production to the genus Colletotrichum.</title>
        <authorList>
            <person name="de Jonge R."/>
            <person name="Ebert M.K."/>
            <person name="Huitt-Roehl C.R."/>
            <person name="Pal P."/>
            <person name="Suttle J.C."/>
            <person name="Spanner R.E."/>
            <person name="Neubauer J.D."/>
            <person name="Jurick W.M.II."/>
            <person name="Stott K.A."/>
            <person name="Secor G.A."/>
            <person name="Thomma B.P.H.J."/>
            <person name="Van de Peer Y."/>
            <person name="Townsend C.A."/>
            <person name="Bolton M.D."/>
        </authorList>
    </citation>
    <scope>NUCLEOTIDE SEQUENCE [LARGE SCALE GENOMIC DNA]</scope>
    <source>
        <strain evidence="4">CBS538.71</strain>
    </source>
</reference>
<sequence>MANSHPYRRDDPVEATNARFWREYDAARPANISIRDELAARKSALRSIDEVQGEFEGDDYWALGANPNEAGAEALARMRREGAEQSECAPNPVEVVRMHGRRYFGDEDLDGNNADSEYSREECDELCDESDDERDAAEHSIPVARMGPATYMAHYMYGNWRITRLVAAFERLHEADDPRDVGNEAEQLLQATLVVARRARLPVEGFDPIWELAQRGITAREEERRQERIMNRRRQYLENLDEILERKAVLEGKLNWNRVLINHEAREFKEGQAIWKRDDPEAYANFKKFKTAAHTSLEAQFEGSSSTIVLEWSILCWGIGVFKYPDFLIDSILRLTRLRYLRAMFTSDLWEEKWWEHCWHMEEDSTYTHWRDMQPQSRECAKFETSADAAACEMHEESNSRYGYEPQPSVGGEVLQPKGFAKFVEPKDVPFLRRLEIVRAGFDIRVVRHAQSLRDPERVRKHANPRLDDQTVNSHKQAGPGVFAWIAEAVKHLAEDPHERTSEEKEVRRILCEDMINFSTTLNRKKCVRKLMRLAVESVLVPYSAFAGYHGSTVAIPPNCRPKRIAQLEHQARVQRAQIIVVQTDARNRGAWVPRPPLLRVEERVSAPMLTSPCSPTDEWETDDEADPIPPSSPSPESARGQVGGRYSLS</sequence>
<feature type="coiled-coil region" evidence="1">
    <location>
        <begin position="219"/>
        <end position="253"/>
    </location>
</feature>
<evidence type="ECO:0000313" key="4">
    <source>
        <dbReference type="Proteomes" id="UP000237631"/>
    </source>
</evidence>
<protein>
    <submittedName>
        <fullName evidence="3">Uncharacterized protein</fullName>
    </submittedName>
</protein>
<evidence type="ECO:0000256" key="2">
    <source>
        <dbReference type="SAM" id="MobiDB-lite"/>
    </source>
</evidence>
<gene>
    <name evidence="3" type="ORF">CBER1_08722</name>
</gene>
<accession>A0A2S6CAF5</accession>
<feature type="compositionally biased region" description="Acidic residues" evidence="2">
    <location>
        <begin position="618"/>
        <end position="627"/>
    </location>
</feature>
<name>A0A2S6CAF5_9PEZI</name>
<keyword evidence="1" id="KW-0175">Coiled coil</keyword>
<dbReference type="OrthoDB" id="3646556at2759"/>